<dbReference type="InterPro" id="IPR002139">
    <property type="entry name" value="Ribo/fructo_kinase"/>
</dbReference>
<dbReference type="PANTHER" id="PTHR43085:SF1">
    <property type="entry name" value="PSEUDOURIDINE KINASE-RELATED"/>
    <property type="match status" value="1"/>
</dbReference>
<evidence type="ECO:0000256" key="3">
    <source>
        <dbReference type="ARBA" id="ARBA00022741"/>
    </source>
</evidence>
<organism evidence="8 9">
    <name type="scientific">candidate division KSB3 bacterium</name>
    <dbReference type="NCBI Taxonomy" id="2044937"/>
    <lineage>
        <taxon>Bacteria</taxon>
        <taxon>candidate division KSB3</taxon>
    </lineage>
</organism>
<dbReference type="InterPro" id="IPR002173">
    <property type="entry name" value="Carboh/pur_kinase_PfkB_CS"/>
</dbReference>
<dbReference type="SUPFAM" id="SSF53613">
    <property type="entry name" value="Ribokinase-like"/>
    <property type="match status" value="1"/>
</dbReference>
<dbReference type="PROSITE" id="PS00584">
    <property type="entry name" value="PFKB_KINASES_2"/>
    <property type="match status" value="1"/>
</dbReference>
<reference evidence="8" key="1">
    <citation type="submission" date="2019-11" db="EMBL/GenBank/DDBJ databases">
        <title>Microbial mats filling the niche in hypersaline microbial mats.</title>
        <authorList>
            <person name="Wong H.L."/>
            <person name="Macleod F.I."/>
            <person name="White R.A. III"/>
            <person name="Burns B.P."/>
        </authorList>
    </citation>
    <scope>NUCLEOTIDE SEQUENCE</scope>
    <source>
        <strain evidence="8">Rbin_158</strain>
    </source>
</reference>
<comment type="caution">
    <text evidence="8">The sequence shown here is derived from an EMBL/GenBank/DDBJ whole genome shotgun (WGS) entry which is preliminary data.</text>
</comment>
<dbReference type="PROSITE" id="PS00583">
    <property type="entry name" value="PFKB_KINASES_1"/>
    <property type="match status" value="1"/>
</dbReference>
<dbReference type="InterPro" id="IPR011611">
    <property type="entry name" value="PfkB_dom"/>
</dbReference>
<dbReference type="Gene3D" id="3.40.1190.20">
    <property type="match status" value="1"/>
</dbReference>
<dbReference type="GO" id="GO:0006000">
    <property type="term" value="P:fructose metabolic process"/>
    <property type="evidence" value="ECO:0007669"/>
    <property type="project" value="UniProtKB-ARBA"/>
</dbReference>
<name>A0A9D5JTD5_9BACT</name>
<gene>
    <name evidence="8" type="ORF">GF339_04740</name>
</gene>
<evidence type="ECO:0000256" key="4">
    <source>
        <dbReference type="ARBA" id="ARBA00022777"/>
    </source>
</evidence>
<dbReference type="EMBL" id="WJJP01000146">
    <property type="protein sequence ID" value="MBD3323867.1"/>
    <property type="molecule type" value="Genomic_DNA"/>
</dbReference>
<dbReference type="InterPro" id="IPR050306">
    <property type="entry name" value="PfkB_Carbo_kinase"/>
</dbReference>
<dbReference type="CDD" id="cd01167">
    <property type="entry name" value="bac_FRK"/>
    <property type="match status" value="1"/>
</dbReference>
<evidence type="ECO:0000259" key="7">
    <source>
        <dbReference type="Pfam" id="PF00294"/>
    </source>
</evidence>
<keyword evidence="5" id="KW-0067">ATP-binding</keyword>
<proteinExistence type="inferred from homology"/>
<evidence type="ECO:0000256" key="2">
    <source>
        <dbReference type="ARBA" id="ARBA00022679"/>
    </source>
</evidence>
<dbReference type="AlphaFoldDB" id="A0A9D5JTD5"/>
<sequence length="323" mass="35131">MVDIVCLGELLIDFVSQESGVSLIEAPSFQKAAGGAPANVAVGLARLGHQVGFVGKVGQESFGEFLVGVLRDNKVDVSGISFDDYARTMLAFVSLTEEGERDFMFYRHPSADMRLIPEEIPEDLISQAAIFHYGSISLISEPCRSATFHALEIAKQHNLLISYDPNLRLGLWESVEQARKEMLDGMRYATIVKINEEELEFLTGTQDFEEGGKQILDHGPSLLILTLGKQGCYFYSPSAQGSVPGYSIRAVDTTGAGDGFVAGLLSGFLKDLTPHDTFTVPERDALEECCRFANAVGALTSLKRGAIPSLPTPEEVEEFINKA</sequence>
<accession>A0A9D5JTD5</accession>
<evidence type="ECO:0000313" key="8">
    <source>
        <dbReference type="EMBL" id="MBD3323867.1"/>
    </source>
</evidence>
<dbReference type="GO" id="GO:0008865">
    <property type="term" value="F:fructokinase activity"/>
    <property type="evidence" value="ECO:0007669"/>
    <property type="project" value="UniProtKB-ARBA"/>
</dbReference>
<protein>
    <recommendedName>
        <fullName evidence="7">Carbohydrate kinase PfkB domain-containing protein</fullName>
    </recommendedName>
</protein>
<keyword evidence="2 6" id="KW-0808">Transferase</keyword>
<dbReference type="Pfam" id="PF00294">
    <property type="entry name" value="PfkB"/>
    <property type="match status" value="1"/>
</dbReference>
<dbReference type="GO" id="GO:0005524">
    <property type="term" value="F:ATP binding"/>
    <property type="evidence" value="ECO:0007669"/>
    <property type="project" value="UniProtKB-KW"/>
</dbReference>
<evidence type="ECO:0000256" key="6">
    <source>
        <dbReference type="RuleBase" id="RU003704"/>
    </source>
</evidence>
<evidence type="ECO:0000256" key="1">
    <source>
        <dbReference type="ARBA" id="ARBA00010688"/>
    </source>
</evidence>
<dbReference type="Proteomes" id="UP000649604">
    <property type="component" value="Unassembled WGS sequence"/>
</dbReference>
<evidence type="ECO:0000313" key="9">
    <source>
        <dbReference type="Proteomes" id="UP000649604"/>
    </source>
</evidence>
<dbReference type="PRINTS" id="PR00990">
    <property type="entry name" value="RIBOKINASE"/>
</dbReference>
<comment type="similarity">
    <text evidence="1 6">Belongs to the carbohydrate kinase PfkB family.</text>
</comment>
<keyword evidence="3" id="KW-0547">Nucleotide-binding</keyword>
<feature type="domain" description="Carbohydrate kinase PfkB" evidence="7">
    <location>
        <begin position="3"/>
        <end position="312"/>
    </location>
</feature>
<keyword evidence="4 6" id="KW-0418">Kinase</keyword>
<dbReference type="InterPro" id="IPR029056">
    <property type="entry name" value="Ribokinase-like"/>
</dbReference>
<evidence type="ECO:0000256" key="5">
    <source>
        <dbReference type="ARBA" id="ARBA00022840"/>
    </source>
</evidence>
<dbReference type="PANTHER" id="PTHR43085">
    <property type="entry name" value="HEXOKINASE FAMILY MEMBER"/>
    <property type="match status" value="1"/>
</dbReference>